<dbReference type="InterPro" id="IPR036322">
    <property type="entry name" value="WD40_repeat_dom_sf"/>
</dbReference>
<dbReference type="InterPro" id="IPR044716">
    <property type="entry name" value="LEUNIG-like"/>
</dbReference>
<keyword evidence="3" id="KW-1185">Reference proteome</keyword>
<dbReference type="InterPro" id="IPR001680">
    <property type="entry name" value="WD40_rpt"/>
</dbReference>
<gene>
    <name evidence="2" type="ORF">L3X38_007768</name>
</gene>
<reference evidence="2 3" key="1">
    <citation type="journal article" date="2022" name="G3 (Bethesda)">
        <title>Whole-genome sequence and methylome profiling of the almond [Prunus dulcis (Mill.) D.A. Webb] cultivar 'Nonpareil'.</title>
        <authorList>
            <person name="D'Amico-Willman K.M."/>
            <person name="Ouma W.Z."/>
            <person name="Meulia T."/>
            <person name="Sideli G.M."/>
            <person name="Gradziel T.M."/>
            <person name="Fresnedo-Ramirez J."/>
        </authorList>
    </citation>
    <scope>NUCLEOTIDE SEQUENCE [LARGE SCALE GENOMIC DNA]</scope>
    <source>
        <strain evidence="2">Clone GOH B32 T37-40</strain>
    </source>
</reference>
<organism evidence="2 3">
    <name type="scientific">Prunus dulcis</name>
    <name type="common">Almond</name>
    <name type="synonym">Amygdalus dulcis</name>
    <dbReference type="NCBI Taxonomy" id="3755"/>
    <lineage>
        <taxon>Eukaryota</taxon>
        <taxon>Viridiplantae</taxon>
        <taxon>Streptophyta</taxon>
        <taxon>Embryophyta</taxon>
        <taxon>Tracheophyta</taxon>
        <taxon>Spermatophyta</taxon>
        <taxon>Magnoliopsida</taxon>
        <taxon>eudicotyledons</taxon>
        <taxon>Gunneridae</taxon>
        <taxon>Pentapetalae</taxon>
        <taxon>rosids</taxon>
        <taxon>fabids</taxon>
        <taxon>Rosales</taxon>
        <taxon>Rosaceae</taxon>
        <taxon>Amygdaloideae</taxon>
        <taxon>Amygdaleae</taxon>
        <taxon>Prunus</taxon>
    </lineage>
</organism>
<evidence type="ECO:0008006" key="4">
    <source>
        <dbReference type="Google" id="ProtNLM"/>
    </source>
</evidence>
<protein>
    <recommendedName>
        <fullName evidence="4">Transcriptional corepressor LEUNIG</fullName>
    </recommendedName>
</protein>
<dbReference type="PANTHER" id="PTHR44376">
    <property type="entry name" value="TRANSCRIPTIONAL REGULATOR OF FILAMENTOUS GROWTH FLO8"/>
    <property type="match status" value="1"/>
</dbReference>
<dbReference type="FunFam" id="2.130.10.10:FF:000353">
    <property type="entry name" value="Transcriptional corepressor LEUNIG"/>
    <property type="match status" value="1"/>
</dbReference>
<dbReference type="Pfam" id="PF00400">
    <property type="entry name" value="WD40"/>
    <property type="match status" value="2"/>
</dbReference>
<keyword evidence="1" id="KW-0853">WD repeat</keyword>
<dbReference type="SUPFAM" id="SSF50978">
    <property type="entry name" value="WD40 repeat-like"/>
    <property type="match status" value="1"/>
</dbReference>
<dbReference type="PROSITE" id="PS50294">
    <property type="entry name" value="WD_REPEATS_REGION"/>
    <property type="match status" value="1"/>
</dbReference>
<dbReference type="PROSITE" id="PS50082">
    <property type="entry name" value="WD_REPEATS_2"/>
    <property type="match status" value="1"/>
</dbReference>
<dbReference type="GO" id="GO:0003714">
    <property type="term" value="F:transcription corepressor activity"/>
    <property type="evidence" value="ECO:0007669"/>
    <property type="project" value="InterPro"/>
</dbReference>
<sequence>MPRLVLQRLHSTKLSGSGMLTILAILSVPLWDILPLLCHLISTQIKMTLSAPATRMVRYATGVFNNGSCSSVFKVESSQMRFQPHHGRFLAAAADNVVSILDVETQACRHSLQGQTKPVHSVCWDPSGEFLASVSEDSVRVWTLGSGGEGECVHELSCNGSKFHSCVFHPTYTSLLVIGCYQSLELWNMTENKTMTLSAHDGIIDALTMSTVTGLVASASHDKFFKLWK</sequence>
<dbReference type="PANTHER" id="PTHR44376:SF5">
    <property type="entry name" value="TRANSCRIPTIONAL COREPRESSOR LEUNIG ISOFORM X1"/>
    <property type="match status" value="1"/>
</dbReference>
<dbReference type="AlphaFoldDB" id="A0AAD5F6G4"/>
<dbReference type="Proteomes" id="UP001054821">
    <property type="component" value="Chromosome 1"/>
</dbReference>
<dbReference type="Gene3D" id="2.130.10.10">
    <property type="entry name" value="YVTN repeat-like/Quinoprotein amine dehydrogenase"/>
    <property type="match status" value="1"/>
</dbReference>
<dbReference type="InterPro" id="IPR015943">
    <property type="entry name" value="WD40/YVTN_repeat-like_dom_sf"/>
</dbReference>
<proteinExistence type="predicted"/>
<feature type="repeat" description="WD" evidence="1">
    <location>
        <begin position="197"/>
        <end position="229"/>
    </location>
</feature>
<evidence type="ECO:0000256" key="1">
    <source>
        <dbReference type="PROSITE-ProRule" id="PRU00221"/>
    </source>
</evidence>
<evidence type="ECO:0000313" key="2">
    <source>
        <dbReference type="EMBL" id="KAI5354873.1"/>
    </source>
</evidence>
<dbReference type="SMART" id="SM00320">
    <property type="entry name" value="WD40"/>
    <property type="match status" value="4"/>
</dbReference>
<dbReference type="EMBL" id="JAJFAZ020000001">
    <property type="protein sequence ID" value="KAI5354873.1"/>
    <property type="molecule type" value="Genomic_DNA"/>
</dbReference>
<name>A0AAD5F6G4_PRUDU</name>
<evidence type="ECO:0000313" key="3">
    <source>
        <dbReference type="Proteomes" id="UP001054821"/>
    </source>
</evidence>
<comment type="caution">
    <text evidence="2">The sequence shown here is derived from an EMBL/GenBank/DDBJ whole genome shotgun (WGS) entry which is preliminary data.</text>
</comment>
<accession>A0AAD5F6G4</accession>